<organism evidence="2 3">
    <name type="scientific">Paenibacillus sabuli</name>
    <dbReference type="NCBI Taxonomy" id="2772509"/>
    <lineage>
        <taxon>Bacteria</taxon>
        <taxon>Bacillati</taxon>
        <taxon>Bacillota</taxon>
        <taxon>Bacilli</taxon>
        <taxon>Bacillales</taxon>
        <taxon>Paenibacillaceae</taxon>
        <taxon>Paenibacillus</taxon>
    </lineage>
</organism>
<feature type="signal peptide" evidence="1">
    <location>
        <begin position="1"/>
        <end position="28"/>
    </location>
</feature>
<reference evidence="2" key="1">
    <citation type="submission" date="2020-09" db="EMBL/GenBank/DDBJ databases">
        <title>A novel bacterium of genus Paenibacillus, isolated from South China Sea.</title>
        <authorList>
            <person name="Huang H."/>
            <person name="Mo K."/>
            <person name="Hu Y."/>
        </authorList>
    </citation>
    <scope>NUCLEOTIDE SEQUENCE</scope>
    <source>
        <strain evidence="2">IB182496</strain>
    </source>
</reference>
<feature type="chain" id="PRO_5039367653" evidence="1">
    <location>
        <begin position="29"/>
        <end position="151"/>
    </location>
</feature>
<evidence type="ECO:0000256" key="1">
    <source>
        <dbReference type="SAM" id="SignalP"/>
    </source>
</evidence>
<evidence type="ECO:0000313" key="3">
    <source>
        <dbReference type="Proteomes" id="UP000621560"/>
    </source>
</evidence>
<dbReference type="Proteomes" id="UP000621560">
    <property type="component" value="Unassembled WGS sequence"/>
</dbReference>
<keyword evidence="3" id="KW-1185">Reference proteome</keyword>
<sequence>MRTINRAALLALATALALMALLPHLASAAAEATPLRPVQVFDVKAGKVVKTLDNDKQYQDIAAAWLKSAGGPAPQLGPDDKCGFVYRIPLEGAMMVKVRDEQVPVQDVFLFHCEGKQPVLLVFDAKHRPFLLEFNGDLKPFLSKIGERSGK</sequence>
<dbReference type="RefSeq" id="WP_190916391.1">
    <property type="nucleotide sequence ID" value="NZ_JACXIZ010000014.1"/>
</dbReference>
<proteinExistence type="predicted"/>
<gene>
    <name evidence="2" type="ORF">IDH44_07825</name>
</gene>
<dbReference type="AlphaFoldDB" id="A0A927BQX1"/>
<accession>A0A927BQX1</accession>
<keyword evidence="1" id="KW-0732">Signal</keyword>
<protein>
    <submittedName>
        <fullName evidence="2">Uncharacterized protein</fullName>
    </submittedName>
</protein>
<name>A0A927BQX1_9BACL</name>
<comment type="caution">
    <text evidence="2">The sequence shown here is derived from an EMBL/GenBank/DDBJ whole genome shotgun (WGS) entry which is preliminary data.</text>
</comment>
<evidence type="ECO:0000313" key="2">
    <source>
        <dbReference type="EMBL" id="MBD2845096.1"/>
    </source>
</evidence>
<dbReference type="EMBL" id="JACXIZ010000014">
    <property type="protein sequence ID" value="MBD2845096.1"/>
    <property type="molecule type" value="Genomic_DNA"/>
</dbReference>